<dbReference type="Gene3D" id="3.40.50.1820">
    <property type="entry name" value="alpha/beta hydrolase"/>
    <property type="match status" value="1"/>
</dbReference>
<sequence>MPCSDRASVLKKNGFQAASNAELLSSTCDLAQGLENRNFVGPSGKLPPVLLLGHGGPTAAAVNTLDLKKQFFTSRGFAVLDVNYRGSTGFGTDFRNMLKRQWGVVDRDDMIAAAHSVITRRLVDEDKVCILGSSAGGYLLLSVLIHSDIFKAAVSIYGVADLVGLAKDTHKFERGYNEVLIGKYPEEEDVYSDRSPINHIDRLETPIASYTVRKIPWCR</sequence>
<dbReference type="GO" id="GO:0004252">
    <property type="term" value="F:serine-type endopeptidase activity"/>
    <property type="evidence" value="ECO:0007669"/>
    <property type="project" value="InterPro"/>
</dbReference>
<dbReference type="InterPro" id="IPR050585">
    <property type="entry name" value="Xaa-Pro_dipeptidyl-ppase/CocE"/>
</dbReference>
<protein>
    <recommendedName>
        <fullName evidence="2">Peptidase S9 prolyl oligopeptidase catalytic domain-containing protein</fullName>
    </recommendedName>
</protein>
<dbReference type="EMBL" id="JAHQIW010000411">
    <property type="protein sequence ID" value="KAJ1347935.1"/>
    <property type="molecule type" value="Genomic_DNA"/>
</dbReference>
<evidence type="ECO:0000313" key="4">
    <source>
        <dbReference type="Proteomes" id="UP001196413"/>
    </source>
</evidence>
<dbReference type="PANTHER" id="PTHR43056:SF5">
    <property type="entry name" value="PEPTIDASE S9 PROLYL OLIGOPEPTIDASE CATALYTIC DOMAIN-CONTAINING PROTEIN"/>
    <property type="match status" value="1"/>
</dbReference>
<name>A0AAD5QH77_PARTN</name>
<reference evidence="3" key="1">
    <citation type="submission" date="2021-06" db="EMBL/GenBank/DDBJ databases">
        <title>Parelaphostrongylus tenuis whole genome reference sequence.</title>
        <authorList>
            <person name="Garwood T.J."/>
            <person name="Larsen P.A."/>
            <person name="Fountain-Jones N.M."/>
            <person name="Garbe J.R."/>
            <person name="Macchietto M.G."/>
            <person name="Kania S.A."/>
            <person name="Gerhold R.W."/>
            <person name="Richards J.E."/>
            <person name="Wolf T.M."/>
        </authorList>
    </citation>
    <scope>NUCLEOTIDE SEQUENCE</scope>
    <source>
        <strain evidence="3">MNPRO001-30</strain>
        <tissue evidence="3">Meninges</tissue>
    </source>
</reference>
<feature type="domain" description="Peptidase S9 prolyl oligopeptidase catalytic" evidence="2">
    <location>
        <begin position="65"/>
        <end position="206"/>
    </location>
</feature>
<accession>A0AAD5QH77</accession>
<evidence type="ECO:0000256" key="1">
    <source>
        <dbReference type="ARBA" id="ARBA00022801"/>
    </source>
</evidence>
<comment type="caution">
    <text evidence="3">The sequence shown here is derived from an EMBL/GenBank/DDBJ whole genome shotgun (WGS) entry which is preliminary data.</text>
</comment>
<dbReference type="AlphaFoldDB" id="A0AAD5QH77"/>
<dbReference type="SUPFAM" id="SSF53474">
    <property type="entry name" value="alpha/beta-Hydrolases"/>
    <property type="match status" value="1"/>
</dbReference>
<dbReference type="PANTHER" id="PTHR43056">
    <property type="entry name" value="PEPTIDASE S9 PROLYL OLIGOPEPTIDASE"/>
    <property type="match status" value="1"/>
</dbReference>
<dbReference type="InterPro" id="IPR029058">
    <property type="entry name" value="AB_hydrolase_fold"/>
</dbReference>
<dbReference type="Pfam" id="PF00326">
    <property type="entry name" value="Peptidase_S9"/>
    <property type="match status" value="1"/>
</dbReference>
<dbReference type="InterPro" id="IPR002471">
    <property type="entry name" value="Pept_S9_AS"/>
</dbReference>
<dbReference type="InterPro" id="IPR001375">
    <property type="entry name" value="Peptidase_S9_cat"/>
</dbReference>
<dbReference type="PROSITE" id="PS00708">
    <property type="entry name" value="PRO_ENDOPEP_SER"/>
    <property type="match status" value="1"/>
</dbReference>
<evidence type="ECO:0000313" key="3">
    <source>
        <dbReference type="EMBL" id="KAJ1347935.1"/>
    </source>
</evidence>
<organism evidence="3 4">
    <name type="scientific">Parelaphostrongylus tenuis</name>
    <name type="common">Meningeal worm</name>
    <dbReference type="NCBI Taxonomy" id="148309"/>
    <lineage>
        <taxon>Eukaryota</taxon>
        <taxon>Metazoa</taxon>
        <taxon>Ecdysozoa</taxon>
        <taxon>Nematoda</taxon>
        <taxon>Chromadorea</taxon>
        <taxon>Rhabditida</taxon>
        <taxon>Rhabditina</taxon>
        <taxon>Rhabditomorpha</taxon>
        <taxon>Strongyloidea</taxon>
        <taxon>Metastrongylidae</taxon>
        <taxon>Parelaphostrongylus</taxon>
    </lineage>
</organism>
<dbReference type="GO" id="GO:0006508">
    <property type="term" value="P:proteolysis"/>
    <property type="evidence" value="ECO:0007669"/>
    <property type="project" value="InterPro"/>
</dbReference>
<keyword evidence="1" id="KW-0378">Hydrolase</keyword>
<gene>
    <name evidence="3" type="ORF">KIN20_003122</name>
</gene>
<keyword evidence="4" id="KW-1185">Reference proteome</keyword>
<evidence type="ECO:0000259" key="2">
    <source>
        <dbReference type="Pfam" id="PF00326"/>
    </source>
</evidence>
<dbReference type="Proteomes" id="UP001196413">
    <property type="component" value="Unassembled WGS sequence"/>
</dbReference>
<proteinExistence type="predicted"/>